<evidence type="ECO:0000313" key="7">
    <source>
        <dbReference type="Proteomes" id="UP000285951"/>
    </source>
</evidence>
<evidence type="ECO:0000313" key="6">
    <source>
        <dbReference type="EMBL" id="MVB08750.1"/>
    </source>
</evidence>
<dbReference type="Gene3D" id="3.30.565.10">
    <property type="entry name" value="Histidine kinase-like ATPase, C-terminal domain"/>
    <property type="match status" value="1"/>
</dbReference>
<evidence type="ECO:0008006" key="9">
    <source>
        <dbReference type="Google" id="ProtNLM"/>
    </source>
</evidence>
<reference evidence="5 8" key="2">
    <citation type="submission" date="2019-12" db="EMBL/GenBank/DDBJ databases">
        <title>Draft genome sequence of Labilibaculum sp. strain 44 isolated from deep waters of Black Sea.</title>
        <authorList>
            <person name="Yadav S."/>
            <person name="Villanueva L."/>
        </authorList>
    </citation>
    <scope>NUCLEOTIDE SEQUENCE [LARGE SCALE GENOMIC DNA]</scope>
    <source>
        <strain evidence="5 8">44</strain>
    </source>
</reference>
<dbReference type="InterPro" id="IPR010559">
    <property type="entry name" value="Sig_transdc_His_kin_internal"/>
</dbReference>
<dbReference type="AlphaFoldDB" id="A0A7M4DA66"/>
<organism evidence="5 8">
    <name type="scientific">Labilibaculum euxinus</name>
    <dbReference type="NCBI Taxonomy" id="2686357"/>
    <lineage>
        <taxon>Bacteria</taxon>
        <taxon>Pseudomonadati</taxon>
        <taxon>Bacteroidota</taxon>
        <taxon>Bacteroidia</taxon>
        <taxon>Marinilabiliales</taxon>
        <taxon>Marinifilaceae</taxon>
        <taxon>Labilibaculum</taxon>
    </lineage>
</organism>
<dbReference type="GO" id="GO:0016020">
    <property type="term" value="C:membrane"/>
    <property type="evidence" value="ECO:0007669"/>
    <property type="project" value="InterPro"/>
</dbReference>
<protein>
    <recommendedName>
        <fullName evidence="9">Signal transduction histidine kinase internal region domain-containing protein</fullName>
    </recommendedName>
</protein>
<evidence type="ECO:0000313" key="8">
    <source>
        <dbReference type="Proteomes" id="UP000462449"/>
    </source>
</evidence>
<dbReference type="GO" id="GO:0000155">
    <property type="term" value="F:phosphorelay sensor kinase activity"/>
    <property type="evidence" value="ECO:0007669"/>
    <property type="project" value="InterPro"/>
</dbReference>
<keyword evidence="1" id="KW-1133">Transmembrane helix</keyword>
<feature type="domain" description="Signal transduction histidine kinase internal region" evidence="3">
    <location>
        <begin position="759"/>
        <end position="848"/>
    </location>
</feature>
<dbReference type="InterPro" id="IPR011123">
    <property type="entry name" value="Y_Y_Y"/>
</dbReference>
<dbReference type="EMBL" id="WOTW01000052">
    <property type="protein sequence ID" value="MUP39545.1"/>
    <property type="molecule type" value="Genomic_DNA"/>
</dbReference>
<comment type="caution">
    <text evidence="5">The sequence shown here is derived from an EMBL/GenBank/DDBJ whole genome shotgun (WGS) entry which is preliminary data.</text>
</comment>
<dbReference type="InterPro" id="IPR036890">
    <property type="entry name" value="HATPase_C_sf"/>
</dbReference>
<dbReference type="OrthoDB" id="908907at2"/>
<dbReference type="InterPro" id="IPR013783">
    <property type="entry name" value="Ig-like_fold"/>
</dbReference>
<evidence type="ECO:0000313" key="5">
    <source>
        <dbReference type="EMBL" id="MUP39545.1"/>
    </source>
</evidence>
<keyword evidence="1" id="KW-0812">Transmembrane</keyword>
<evidence type="ECO:0000259" key="4">
    <source>
        <dbReference type="Pfam" id="PF07495"/>
    </source>
</evidence>
<feature type="signal peptide" evidence="2">
    <location>
        <begin position="1"/>
        <end position="19"/>
    </location>
</feature>
<dbReference type="PANTHER" id="PTHR34220:SF7">
    <property type="entry name" value="SENSOR HISTIDINE KINASE YPDA"/>
    <property type="match status" value="1"/>
</dbReference>
<keyword evidence="7" id="KW-1185">Reference proteome</keyword>
<dbReference type="SUPFAM" id="SSF55874">
    <property type="entry name" value="ATPase domain of HSP90 chaperone/DNA topoisomerase II/histidine kinase"/>
    <property type="match status" value="1"/>
</dbReference>
<keyword evidence="2" id="KW-0732">Signal</keyword>
<dbReference type="EMBL" id="QTZN02000052">
    <property type="protein sequence ID" value="MVB08750.1"/>
    <property type="molecule type" value="Genomic_DNA"/>
</dbReference>
<feature type="domain" description="Two component regulator three Y" evidence="4">
    <location>
        <begin position="645"/>
        <end position="691"/>
    </location>
</feature>
<reference evidence="6 7" key="1">
    <citation type="submission" date="2019-11" db="EMBL/GenBank/DDBJ databases">
        <title>Draft genome sequence of Labilibaculum sp. strain SYP isolated from Black Sea.</title>
        <authorList>
            <person name="Yadav S."/>
            <person name="Villanueva L."/>
        </authorList>
    </citation>
    <scope>NUCLEOTIDE SEQUENCE [LARGE SCALE GENOMIC DNA]</scope>
    <source>
        <strain evidence="6 7">44</strain>
    </source>
</reference>
<dbReference type="Pfam" id="PF06580">
    <property type="entry name" value="His_kinase"/>
    <property type="match status" value="1"/>
</dbReference>
<evidence type="ECO:0000256" key="2">
    <source>
        <dbReference type="SAM" id="SignalP"/>
    </source>
</evidence>
<keyword evidence="1" id="KW-0472">Membrane</keyword>
<name>A0A7M4DA66_9BACT</name>
<proteinExistence type="predicted"/>
<accession>A0A7M4DA66</accession>
<dbReference type="Pfam" id="PF07494">
    <property type="entry name" value="Reg_prop"/>
    <property type="match status" value="1"/>
</dbReference>
<dbReference type="InterPro" id="IPR015943">
    <property type="entry name" value="WD40/YVTN_repeat-like_dom_sf"/>
</dbReference>
<evidence type="ECO:0000259" key="3">
    <source>
        <dbReference type="Pfam" id="PF06580"/>
    </source>
</evidence>
<feature type="chain" id="PRO_5029564250" description="Signal transduction histidine kinase internal region domain-containing protein" evidence="2">
    <location>
        <begin position="20"/>
        <end position="969"/>
    </location>
</feature>
<dbReference type="Proteomes" id="UP000462449">
    <property type="component" value="Unassembled WGS sequence"/>
</dbReference>
<evidence type="ECO:0000256" key="1">
    <source>
        <dbReference type="SAM" id="Phobius"/>
    </source>
</evidence>
<gene>
    <name evidence="6" type="ORF">DWB62_017120</name>
    <name evidence="5" type="ORF">GNY23_17120</name>
</gene>
<dbReference type="InterPro" id="IPR011110">
    <property type="entry name" value="Reg_prop"/>
</dbReference>
<dbReference type="Pfam" id="PF07495">
    <property type="entry name" value="Y_Y_Y"/>
    <property type="match status" value="1"/>
</dbReference>
<dbReference type="PANTHER" id="PTHR34220">
    <property type="entry name" value="SENSOR HISTIDINE KINASE YPDA"/>
    <property type="match status" value="1"/>
</dbReference>
<dbReference type="Gene3D" id="2.130.10.10">
    <property type="entry name" value="YVTN repeat-like/Quinoprotein amine dehydrogenase"/>
    <property type="match status" value="2"/>
</dbReference>
<dbReference type="SUPFAM" id="SSF63829">
    <property type="entry name" value="Calcium-dependent phosphotriesterase"/>
    <property type="match status" value="2"/>
</dbReference>
<dbReference type="Gene3D" id="2.60.40.10">
    <property type="entry name" value="Immunoglobulins"/>
    <property type="match status" value="1"/>
</dbReference>
<dbReference type="InterPro" id="IPR050640">
    <property type="entry name" value="Bact_2-comp_sensor_kinase"/>
</dbReference>
<sequence>MRRICLIMFLIFLTLSVFAQQRPYINYTTHSGLPQIQVRAIHQDHLGYIWVGTKSGLVKFNGEEFENYLPNKSIYEIESDSKGRVYVKTYDQLYRFDGRDMLLLTGFKNPAAVIIGNEEYWILSENCLFQYRDTAEIQRYVSDVDFKGVINSVAYVKNKARMYFTMQDLNQIFSIADGKIEREIKFEGSVKRKVLALKGEEIVLAEEENENIHCLNPVDKSNYFSVYRTNNRVDSIKINHLPVKDYLYVNDYSFYRLDSVTKSSTKFNLDFIKAPYPAILDRDNNIWSGSDNGLYQIFNGPISNFPRSFMNDIWTMIKGDDGHFYGAVYKDALYRLDMKSQTKEEILAPGPFHRKETDYYYGASKDKKGFLYFPTHYGLVKYNYKNTKKFDTGISLITKYDSVSNRIIFGQMNGLGFIDEKENIEILIDSSKQLVPSHPKAIDFDEEGNIWIGTNGCLTKYDRKKKCFSKIEGGPKYGVFSIHKDVKGNFWMGGKDGLWFYNSQNEEFRRVDDGIIENNIAGIISKSDELLIVGTSLEVFAMDLASFYSKGNIRMKLFNFRNGFLSEEVCQNGFLLDKDLLYVPSTTCTSVIDLHKVNFDTDFYDVRITSLNDKGIIYSDTISRSEICMENGCNELDLSFEAIGFGLPTNPMFKYKLDGVDKTWSDWTKKKYANYRNLASGNYCFHVMARPGGNPNVTTQKEDHLHLKISLPFYKEPRFYQHTLIGFVILVLILGFFVHSRIHIKMKMLDRERKIKFLEIATLQAQLNPHFVFNILSSVQNLISLHKPEKANEYLIKFSRLIRAYMEASIKSSKVLLGASVSSEITIKEEVDLLQMYIELEQVKHKERKFDFEIKLDSDDLQNKTIPPMILQPLVENAIKHGLEPGEKIGFLQIRFSDREDGVECMIRDNGIGRERSQQNKKDSIKLYQSRGLELINKKIEILNDLDYKIKIEYKDLDEGTEVSVTFTN</sequence>
<feature type="transmembrane region" description="Helical" evidence="1">
    <location>
        <begin position="719"/>
        <end position="738"/>
    </location>
</feature>
<dbReference type="Proteomes" id="UP000285951">
    <property type="component" value="Unassembled WGS sequence"/>
</dbReference>